<organism evidence="3 4">
    <name type="scientific">Trichogramma kaykai</name>
    <dbReference type="NCBI Taxonomy" id="54128"/>
    <lineage>
        <taxon>Eukaryota</taxon>
        <taxon>Metazoa</taxon>
        <taxon>Ecdysozoa</taxon>
        <taxon>Arthropoda</taxon>
        <taxon>Hexapoda</taxon>
        <taxon>Insecta</taxon>
        <taxon>Pterygota</taxon>
        <taxon>Neoptera</taxon>
        <taxon>Endopterygota</taxon>
        <taxon>Hymenoptera</taxon>
        <taxon>Apocrita</taxon>
        <taxon>Proctotrupomorpha</taxon>
        <taxon>Chalcidoidea</taxon>
        <taxon>Trichogrammatidae</taxon>
        <taxon>Trichogramma</taxon>
    </lineage>
</organism>
<evidence type="ECO:0000256" key="1">
    <source>
        <dbReference type="PROSITE-ProRule" id="PRU00042"/>
    </source>
</evidence>
<sequence>MYKLDIFDRRLLTLYFIVCTTNACGCYLPLDELVNARRTRHRIDRSRPLMVCQSCGRTYTHRHNLLKHMKHECGGQRHYSCHICHIRFTQKSSVKRHLAFKHLSGV</sequence>
<evidence type="ECO:0000313" key="3">
    <source>
        <dbReference type="EMBL" id="KAL3396349.1"/>
    </source>
</evidence>
<dbReference type="Gene3D" id="3.30.160.60">
    <property type="entry name" value="Classic Zinc Finger"/>
    <property type="match status" value="1"/>
</dbReference>
<dbReference type="InterPro" id="IPR036236">
    <property type="entry name" value="Znf_C2H2_sf"/>
</dbReference>
<reference evidence="3 4" key="1">
    <citation type="journal article" date="2024" name="bioRxiv">
        <title>A reference genome for Trichogramma kaykai: A tiny desert-dwelling parasitoid wasp with competing sex-ratio distorters.</title>
        <authorList>
            <person name="Culotta J."/>
            <person name="Lindsey A.R."/>
        </authorList>
    </citation>
    <scope>NUCLEOTIDE SEQUENCE [LARGE SCALE GENOMIC DNA]</scope>
    <source>
        <strain evidence="3 4">KSX58</strain>
    </source>
</reference>
<comment type="caution">
    <text evidence="3">The sequence shown here is derived from an EMBL/GenBank/DDBJ whole genome shotgun (WGS) entry which is preliminary data.</text>
</comment>
<feature type="domain" description="C2H2-type" evidence="2">
    <location>
        <begin position="50"/>
        <end position="78"/>
    </location>
</feature>
<dbReference type="PROSITE" id="PS00028">
    <property type="entry name" value="ZINC_FINGER_C2H2_1"/>
    <property type="match status" value="1"/>
</dbReference>
<evidence type="ECO:0000313" key="4">
    <source>
        <dbReference type="Proteomes" id="UP001627154"/>
    </source>
</evidence>
<accession>A0ABD2WU49</accession>
<dbReference type="EMBL" id="JBJJXI010000072">
    <property type="protein sequence ID" value="KAL3396349.1"/>
    <property type="molecule type" value="Genomic_DNA"/>
</dbReference>
<feature type="domain" description="C2H2-type" evidence="2">
    <location>
        <begin position="79"/>
        <end position="106"/>
    </location>
</feature>
<name>A0ABD2WU49_9HYME</name>
<proteinExistence type="predicted"/>
<dbReference type="Pfam" id="PF00096">
    <property type="entry name" value="zf-C2H2"/>
    <property type="match status" value="2"/>
</dbReference>
<keyword evidence="1" id="KW-0479">Metal-binding</keyword>
<keyword evidence="4" id="KW-1185">Reference proteome</keyword>
<protein>
    <recommendedName>
        <fullName evidence="2">C2H2-type domain-containing protein</fullName>
    </recommendedName>
</protein>
<keyword evidence="1" id="KW-0862">Zinc</keyword>
<dbReference type="InterPro" id="IPR013087">
    <property type="entry name" value="Znf_C2H2_type"/>
</dbReference>
<evidence type="ECO:0000259" key="2">
    <source>
        <dbReference type="PROSITE" id="PS50157"/>
    </source>
</evidence>
<dbReference type="AlphaFoldDB" id="A0ABD2WU49"/>
<dbReference type="SUPFAM" id="SSF57667">
    <property type="entry name" value="beta-beta-alpha zinc fingers"/>
    <property type="match status" value="1"/>
</dbReference>
<dbReference type="SMART" id="SM00355">
    <property type="entry name" value="ZnF_C2H2"/>
    <property type="match status" value="2"/>
</dbReference>
<dbReference type="GO" id="GO:0008270">
    <property type="term" value="F:zinc ion binding"/>
    <property type="evidence" value="ECO:0007669"/>
    <property type="project" value="UniProtKB-KW"/>
</dbReference>
<gene>
    <name evidence="3" type="ORF">TKK_009759</name>
</gene>
<dbReference type="PROSITE" id="PS50157">
    <property type="entry name" value="ZINC_FINGER_C2H2_2"/>
    <property type="match status" value="2"/>
</dbReference>
<keyword evidence="1" id="KW-0863">Zinc-finger</keyword>
<dbReference type="Proteomes" id="UP001627154">
    <property type="component" value="Unassembled WGS sequence"/>
</dbReference>